<organism evidence="2 3">
    <name type="scientific">Coemansia brasiliensis</name>
    <dbReference type="NCBI Taxonomy" id="2650707"/>
    <lineage>
        <taxon>Eukaryota</taxon>
        <taxon>Fungi</taxon>
        <taxon>Fungi incertae sedis</taxon>
        <taxon>Zoopagomycota</taxon>
        <taxon>Kickxellomycotina</taxon>
        <taxon>Kickxellomycetes</taxon>
        <taxon>Kickxellales</taxon>
        <taxon>Kickxellaceae</taxon>
        <taxon>Coemansia</taxon>
    </lineage>
</organism>
<accession>A0A9W8LYR4</accession>
<dbReference type="Gene3D" id="3.40.33.10">
    <property type="entry name" value="CAP"/>
    <property type="match status" value="1"/>
</dbReference>
<protein>
    <recommendedName>
        <fullName evidence="1">SCP domain-containing protein</fullName>
    </recommendedName>
</protein>
<dbReference type="CDD" id="cd05379">
    <property type="entry name" value="CAP_bacterial"/>
    <property type="match status" value="1"/>
</dbReference>
<gene>
    <name evidence="2" type="ORF">IWW36_004479</name>
</gene>
<dbReference type="Pfam" id="PF00188">
    <property type="entry name" value="CAP"/>
    <property type="match status" value="1"/>
</dbReference>
<dbReference type="InterPro" id="IPR014044">
    <property type="entry name" value="CAP_dom"/>
</dbReference>
<name>A0A9W8LYR4_9FUNG</name>
<evidence type="ECO:0000313" key="2">
    <source>
        <dbReference type="EMBL" id="KAJ2846163.1"/>
    </source>
</evidence>
<evidence type="ECO:0000259" key="1">
    <source>
        <dbReference type="Pfam" id="PF00188"/>
    </source>
</evidence>
<evidence type="ECO:0000313" key="3">
    <source>
        <dbReference type="Proteomes" id="UP001139887"/>
    </source>
</evidence>
<feature type="domain" description="SCP" evidence="1">
    <location>
        <begin position="64"/>
        <end position="168"/>
    </location>
</feature>
<sequence>MLLSSISKVEAQPVRLERRDPVTTILHYVIQGVSNSIPKYEQAPAAAQPSYNADAAAERKMLCLVNKERGRLGLHPLRSHPAMTKAAYEHSLYQSRIKSMTHSDPNYGQLGSRLQRSGFRFSTAAENIAEAPAASPEEVFQMWMDDPAHYENMVNPQSTYMGLACVDGFWTQDFGSEQDSAPSQYEAHYDTC</sequence>
<dbReference type="InterPro" id="IPR035940">
    <property type="entry name" value="CAP_sf"/>
</dbReference>
<keyword evidence="3" id="KW-1185">Reference proteome</keyword>
<dbReference type="EMBL" id="JANBUW010000609">
    <property type="protein sequence ID" value="KAJ2846163.1"/>
    <property type="molecule type" value="Genomic_DNA"/>
</dbReference>
<dbReference type="Proteomes" id="UP001139887">
    <property type="component" value="Unassembled WGS sequence"/>
</dbReference>
<reference evidence="2" key="1">
    <citation type="submission" date="2022-07" db="EMBL/GenBank/DDBJ databases">
        <title>Phylogenomic reconstructions and comparative analyses of Kickxellomycotina fungi.</title>
        <authorList>
            <person name="Reynolds N.K."/>
            <person name="Stajich J.E."/>
            <person name="Barry K."/>
            <person name="Grigoriev I.V."/>
            <person name="Crous P."/>
            <person name="Smith M.E."/>
        </authorList>
    </citation>
    <scope>NUCLEOTIDE SEQUENCE</scope>
    <source>
        <strain evidence="2">NRRL 1566</strain>
    </source>
</reference>
<dbReference type="PANTHER" id="PTHR31157">
    <property type="entry name" value="SCP DOMAIN-CONTAINING PROTEIN"/>
    <property type="match status" value="1"/>
</dbReference>
<comment type="caution">
    <text evidence="2">The sequence shown here is derived from an EMBL/GenBank/DDBJ whole genome shotgun (WGS) entry which is preliminary data.</text>
</comment>
<dbReference type="OrthoDB" id="568194at2759"/>
<dbReference type="SUPFAM" id="SSF55797">
    <property type="entry name" value="PR-1-like"/>
    <property type="match status" value="1"/>
</dbReference>
<dbReference type="AlphaFoldDB" id="A0A9W8LYR4"/>
<dbReference type="PANTHER" id="PTHR31157:SF1">
    <property type="entry name" value="SCP DOMAIN-CONTAINING PROTEIN"/>
    <property type="match status" value="1"/>
</dbReference>
<proteinExistence type="predicted"/>